<dbReference type="PANTHER" id="PTHR43625:SF5">
    <property type="entry name" value="PYRIDOXAL REDUCTASE, CHLOROPLASTIC"/>
    <property type="match status" value="1"/>
</dbReference>
<dbReference type="Gene3D" id="2.30.42.10">
    <property type="match status" value="3"/>
</dbReference>
<dbReference type="GO" id="GO:0016491">
    <property type="term" value="F:oxidoreductase activity"/>
    <property type="evidence" value="ECO:0007669"/>
    <property type="project" value="UniProtKB-KW"/>
</dbReference>
<keyword evidence="1" id="KW-0560">Oxidoreductase</keyword>
<dbReference type="OrthoDB" id="427534at2759"/>
<dbReference type="Proteomes" id="UP000186817">
    <property type="component" value="Unassembled WGS sequence"/>
</dbReference>
<feature type="region of interest" description="Disordered" evidence="2">
    <location>
        <begin position="574"/>
        <end position="599"/>
    </location>
</feature>
<proteinExistence type="predicted"/>
<dbReference type="EMBL" id="LSRX01001271">
    <property type="protein sequence ID" value="OLP81539.1"/>
    <property type="molecule type" value="Genomic_DNA"/>
</dbReference>
<protein>
    <submittedName>
        <fullName evidence="5">Pyridoxal reductase, chloroplastic</fullName>
    </submittedName>
</protein>
<organism evidence="5 6">
    <name type="scientific">Symbiodinium microadriaticum</name>
    <name type="common">Dinoflagellate</name>
    <name type="synonym">Zooxanthella microadriatica</name>
    <dbReference type="NCBI Taxonomy" id="2951"/>
    <lineage>
        <taxon>Eukaryota</taxon>
        <taxon>Sar</taxon>
        <taxon>Alveolata</taxon>
        <taxon>Dinophyceae</taxon>
        <taxon>Suessiales</taxon>
        <taxon>Symbiodiniaceae</taxon>
        <taxon>Symbiodinium</taxon>
    </lineage>
</organism>
<gene>
    <name evidence="5" type="primary">PLR1</name>
    <name evidence="5" type="ORF">AK812_SmicGene37890</name>
</gene>
<dbReference type="SUPFAM" id="SSF50156">
    <property type="entry name" value="PDZ domain-like"/>
    <property type="match status" value="5"/>
</dbReference>
<accession>A0A1Q9CF23</accession>
<dbReference type="PANTHER" id="PTHR43625">
    <property type="entry name" value="AFLATOXIN B1 ALDEHYDE REDUCTASE"/>
    <property type="match status" value="1"/>
</dbReference>
<keyword evidence="6" id="KW-1185">Reference proteome</keyword>
<feature type="domain" description="PDZ" evidence="4">
    <location>
        <begin position="1243"/>
        <end position="1314"/>
    </location>
</feature>
<sequence>MLPAERWIRAATLLSALLCALLPSPGFFSAPGQVPRLSTKAGFQLSRLGVGTWQWGNKLLWGYDEKDDSNLREVFRTFTAGGSNWFDTGDSYGTGELEGRAEILLGRFSREASDSGASVKLATKLAAYPWRLTPDSMVEAVKASNARLGRAVDIAQMHWSPRSYGFGFQEDALLEGLCRCYEAGLCSAVGLSNFGPKGLRRAAAIFDTRGVPLVLNQVQYSLLSAERESGVADVCKELGIRLVAYSPLCLGVLAGRYKTGPDAQLPDNFLRSLLFSSLLGDAGTTKLLGLLGEIADTRGKSMAQVALNFAMTEGGGCAIVGARNRQQALENLGACGWELSDAEVQSLSQAARKEKTTDACQEEVATWAGRAALRAATWAGAADEELLSDLSSKAAGQAAANFIVDEGRTPGVAPSAAGQAACKACEASGLWKASLKVQLSGRAAGAAAQQIGLPPEKVAVEAGRAAAIVATECRVRAELLAKMVGSAAGAAGLAAGMTLEQAAGAAKLAAQTEGYDAGLTPDVAARAGRLAYDKVLGIIHQSDSEEVCCKCREVSHALPIDCHKEYAMAASGGLFPGGRDSGSPRARPRPRKKALAENVQPAVDSIRGWQMLEVNATSQPASLPLPDTSSYMQKMQLSEASEACGPREIWKIFGDLGGPRQEPEDVNLPAQGMTYPKAQSKDTVIYLPRPAADRLRESNSKQVSELWQLRMALHRSMSRAHKHQCLQARLSAARAGAAASFTALENRTETIEAVSETNSKKLQRLKGVARDLNLKCKLASARLRVLRAMAKQIGSETFAKERSSLMALIFELHMEQEQAAPELLRHVQEQVLKAIDAESCSCPAFEDCEDDTSTGLDGPAPAPAEGNFVIYMYLPPLLRSSILPAPSKQAQQQLKKAQASGLLEGIVQEALSKFGMNVRVHRMRPPTLLDGGELRAPSGTAKIQDLGLVIAPSPPGRAWVVEAVEQNSWADAFGVRVADRILWINGWPTSAMSPAQLLQWSEHPLTLFLAREGGEASTRMEESCALRIQSSWRARKRCKVSSERSPSLMGLPLDGHTRLSACAGRLVSGLGLHFLPATLPGPFLQIERVDPESWAERVGVEVGDKLRCIDREWTEHLTDQLFAQLLLERPIRLIFDAVERVGETRDTTQFTAVAGMKDRQLGFRLASLPPAPYLLVQRVEEHSWAFHAGVQEGDHLMAVYRKRMAEISAEQFLGIFKGQGPRPLRLTFSRLKRFTVTITTRENQMGLQTNGVPPAAFLEIRTVDRGKWGEQVGVFVGDALVAVNGVCLDSMSRREFIRQMKEERPLSLTIDRNHGGNSLDRFERFTVTAGEGDARLGLRLSGLPPAAWLLVEKVADAGWAQAMQITVGDRLVAVEHLCLDLVQKEQFLELFRNVRPVRLTFEHDEDVVEEEEEVVEEEEVAVAHGFESLLEAEDAFNEWMLSACEKYGKGIHKKVHGKAKTLGRAYALVWQAYRKKLEKDESRTDDIDKDDHVLMVFHAKLYRDIGSFITADHIPGGAEQFGWPPQATNIHTGTMAVQAAVTQAAKSMTDDHLEQLFSGPPPVLNAMLAKLAGETDLKVLHGPGNADSLRWPPQKERRHRSRSSRRSDDEQASEVACAVVLAAVFVPMLAAPIFGGPQGKASSWLPPLPLDMAEPELRPSLVLRIPYRDWVLWECPPFALGLLCGILMSAIDRGHFGTSRVVGCGIPQGDPDFRAPPENPGNWGHYVPGDWGSTWEDRRGRRDR</sequence>
<feature type="signal peptide" evidence="3">
    <location>
        <begin position="1"/>
        <end position="26"/>
    </location>
</feature>
<feature type="domain" description="PDZ" evidence="4">
    <location>
        <begin position="1334"/>
        <end position="1405"/>
    </location>
</feature>
<dbReference type="InterPro" id="IPR036812">
    <property type="entry name" value="NAD(P)_OxRdtase_dom_sf"/>
</dbReference>
<dbReference type="SUPFAM" id="SSF51430">
    <property type="entry name" value="NAD(P)-linked oxidoreductase"/>
    <property type="match status" value="1"/>
</dbReference>
<keyword evidence="3" id="KW-0732">Signal</keyword>
<feature type="region of interest" description="Disordered" evidence="2">
    <location>
        <begin position="1582"/>
        <end position="1609"/>
    </location>
</feature>
<evidence type="ECO:0000256" key="1">
    <source>
        <dbReference type="ARBA" id="ARBA00023002"/>
    </source>
</evidence>
<feature type="domain" description="PDZ" evidence="4">
    <location>
        <begin position="944"/>
        <end position="1013"/>
    </location>
</feature>
<name>A0A1Q9CF23_SYMMI</name>
<dbReference type="Gene3D" id="3.20.20.100">
    <property type="entry name" value="NADP-dependent oxidoreductase domain"/>
    <property type="match status" value="1"/>
</dbReference>
<evidence type="ECO:0000259" key="4">
    <source>
        <dbReference type="SMART" id="SM00228"/>
    </source>
</evidence>
<reference evidence="5 6" key="1">
    <citation type="submission" date="2016-02" db="EMBL/GenBank/DDBJ databases">
        <title>Genome analysis of coral dinoflagellate symbionts highlights evolutionary adaptations to a symbiotic lifestyle.</title>
        <authorList>
            <person name="Aranda M."/>
            <person name="Li Y."/>
            <person name="Liew Y.J."/>
            <person name="Baumgarten S."/>
            <person name="Simakov O."/>
            <person name="Wilson M."/>
            <person name="Piel J."/>
            <person name="Ashoor H."/>
            <person name="Bougouffa S."/>
            <person name="Bajic V.B."/>
            <person name="Ryu T."/>
            <person name="Ravasi T."/>
            <person name="Bayer T."/>
            <person name="Micklem G."/>
            <person name="Kim H."/>
            <person name="Bhak J."/>
            <person name="Lajeunesse T.C."/>
            <person name="Voolstra C.R."/>
        </authorList>
    </citation>
    <scope>NUCLEOTIDE SEQUENCE [LARGE SCALE GENOMIC DNA]</scope>
    <source>
        <strain evidence="5 6">CCMP2467</strain>
    </source>
</reference>
<dbReference type="InterPro" id="IPR036034">
    <property type="entry name" value="PDZ_sf"/>
</dbReference>
<feature type="domain" description="PDZ" evidence="4">
    <location>
        <begin position="1159"/>
        <end position="1232"/>
    </location>
</feature>
<feature type="domain" description="PDZ" evidence="4">
    <location>
        <begin position="1068"/>
        <end position="1139"/>
    </location>
</feature>
<evidence type="ECO:0000256" key="3">
    <source>
        <dbReference type="SAM" id="SignalP"/>
    </source>
</evidence>
<dbReference type="InterPro" id="IPR023210">
    <property type="entry name" value="NADP_OxRdtase_dom"/>
</dbReference>
<feature type="chain" id="PRO_5012209519" evidence="3">
    <location>
        <begin position="27"/>
        <end position="1744"/>
    </location>
</feature>
<feature type="non-terminal residue" evidence="5">
    <location>
        <position position="1744"/>
    </location>
</feature>
<dbReference type="InterPro" id="IPR001478">
    <property type="entry name" value="PDZ"/>
</dbReference>
<dbReference type="InterPro" id="IPR050791">
    <property type="entry name" value="Aldo-Keto_reductase"/>
</dbReference>
<evidence type="ECO:0000313" key="5">
    <source>
        <dbReference type="EMBL" id="OLP81539.1"/>
    </source>
</evidence>
<dbReference type="Pfam" id="PF00248">
    <property type="entry name" value="Aldo_ket_red"/>
    <property type="match status" value="1"/>
</dbReference>
<dbReference type="GO" id="GO:0005737">
    <property type="term" value="C:cytoplasm"/>
    <property type="evidence" value="ECO:0007669"/>
    <property type="project" value="TreeGrafter"/>
</dbReference>
<dbReference type="SMART" id="SM00228">
    <property type="entry name" value="PDZ"/>
    <property type="match status" value="5"/>
</dbReference>
<evidence type="ECO:0000256" key="2">
    <source>
        <dbReference type="SAM" id="MobiDB-lite"/>
    </source>
</evidence>
<evidence type="ECO:0000313" key="6">
    <source>
        <dbReference type="Proteomes" id="UP000186817"/>
    </source>
</evidence>
<comment type="caution">
    <text evidence="5">The sequence shown here is derived from an EMBL/GenBank/DDBJ whole genome shotgun (WGS) entry which is preliminary data.</text>
</comment>